<dbReference type="FunFam" id="3.40.50.300:FF:000076">
    <property type="entry name" value="Replicative DNA helicase"/>
    <property type="match status" value="1"/>
</dbReference>
<dbReference type="GO" id="GO:1990077">
    <property type="term" value="C:primosome complex"/>
    <property type="evidence" value="ECO:0007669"/>
    <property type="project" value="UniProtKB-UniRule"/>
</dbReference>
<evidence type="ECO:0000256" key="6">
    <source>
        <dbReference type="ARBA" id="ARBA00022806"/>
    </source>
</evidence>
<keyword evidence="5 12" id="KW-0378">Hydrolase</keyword>
<dbReference type="PANTHER" id="PTHR30153:SF2">
    <property type="entry name" value="REPLICATIVE DNA HELICASE"/>
    <property type="match status" value="1"/>
</dbReference>
<keyword evidence="13" id="KW-0175">Coiled coil</keyword>
<reference evidence="16" key="1">
    <citation type="journal article" date="2013" name="Genome Announc.">
        <title>First genome sequence of a syntrophic acetate-oxidizing bacterium, Tepidanaerobacter acetatoxydans strain Re1.</title>
        <authorList>
            <person name="Manzoor S."/>
            <person name="Bongcam-Rudloff E."/>
            <person name="Schnurer A."/>
            <person name="Muller B."/>
        </authorList>
    </citation>
    <scope>NUCLEOTIDE SEQUENCE [LARGE SCALE GENOMIC DNA]</scope>
    <source>
        <strain evidence="16">Re1</strain>
    </source>
</reference>
<protein>
    <recommendedName>
        <fullName evidence="11 12">Replicative DNA helicase</fullName>
        <ecNumber evidence="11 12">5.6.2.3</ecNumber>
    </recommendedName>
</protein>
<dbReference type="HOGENOM" id="CLU_005373_0_0_9"/>
<dbReference type="RefSeq" id="WP_013779630.1">
    <property type="nucleotide sequence ID" value="NC_015519.1"/>
</dbReference>
<feature type="coiled-coil region" evidence="13">
    <location>
        <begin position="123"/>
        <end position="150"/>
    </location>
</feature>
<dbReference type="GO" id="GO:0005829">
    <property type="term" value="C:cytosol"/>
    <property type="evidence" value="ECO:0007669"/>
    <property type="project" value="TreeGrafter"/>
</dbReference>
<accession>F4LV64</accession>
<dbReference type="SUPFAM" id="SSF48024">
    <property type="entry name" value="N-terminal domain of DnaB helicase"/>
    <property type="match status" value="1"/>
</dbReference>
<evidence type="ECO:0000259" key="14">
    <source>
        <dbReference type="PROSITE" id="PS51199"/>
    </source>
</evidence>
<dbReference type="PATRIC" id="fig|1209989.3.peg.3222"/>
<evidence type="ECO:0000256" key="12">
    <source>
        <dbReference type="RuleBase" id="RU362085"/>
    </source>
</evidence>
<evidence type="ECO:0000256" key="3">
    <source>
        <dbReference type="ARBA" id="ARBA00022705"/>
    </source>
</evidence>
<sequence length="446" mass="50392">MDNLKIPPYNLEAEQSVLGSMLLSKDAITVAAEQLRVQDFYKESHKKIFEVIVRLYEDREPVDLITVTEALRSAKILEQIGGATYLTALTEIVPTAANISYYCKIVEEKALIRRLINTTSEILSMAYDQQNEVEDLLDEAERRIFEIAQKRRVENFHHIKEILFDTFERIEQLYNSEGGITGVPTGFPDIDEKTSGLQPSDLILIAARPSMGKTAFALNIAQNAAIRYKVPVGIFSLEMSKEQLVQRMLCAESNVDSHKLRTGKLDEEDWPRLARAMGPLSEAPIYIDDTPGISSLELRTKARRLKAEKGLGLVIIDYLQLMSGRTASENRQQEISEISRSLKALARELSVPVVALSQLSRAPEMRADHRPILSDLRESGSQEQDSDVVAFLYRDDYYNPDTDKKNIAEIIIAKQRNGPTGTIELVWLPKFTKFASLERFRQSQVG</sequence>
<dbReference type="InterPro" id="IPR036185">
    <property type="entry name" value="DNA_heli_DnaB-like_N_sf"/>
</dbReference>
<dbReference type="InterPro" id="IPR016136">
    <property type="entry name" value="DNA_helicase_N/primase_C"/>
</dbReference>
<evidence type="ECO:0000256" key="5">
    <source>
        <dbReference type="ARBA" id="ARBA00022801"/>
    </source>
</evidence>
<dbReference type="NCBIfam" id="TIGR00665">
    <property type="entry name" value="DnaB"/>
    <property type="match status" value="1"/>
</dbReference>
<evidence type="ECO:0000256" key="11">
    <source>
        <dbReference type="NCBIfam" id="TIGR00665"/>
    </source>
</evidence>
<evidence type="ECO:0000256" key="9">
    <source>
        <dbReference type="ARBA" id="ARBA00023235"/>
    </source>
</evidence>
<dbReference type="STRING" id="1209989.TepRe1_2613"/>
<feature type="domain" description="SF4 helicase" evidence="14">
    <location>
        <begin position="176"/>
        <end position="441"/>
    </location>
</feature>
<gene>
    <name evidence="15" type="primary">dnaB</name>
    <name evidence="15" type="ordered locus">TEPIRE1_2820</name>
</gene>
<dbReference type="EMBL" id="HF563609">
    <property type="protein sequence ID" value="CCP27694.1"/>
    <property type="molecule type" value="Genomic_DNA"/>
</dbReference>
<dbReference type="Pfam" id="PF00772">
    <property type="entry name" value="DnaB"/>
    <property type="match status" value="1"/>
</dbReference>
<dbReference type="KEGG" id="tae:TepiRe1_2820"/>
<keyword evidence="3 12" id="KW-0235">DNA replication</keyword>
<dbReference type="Pfam" id="PF03796">
    <property type="entry name" value="DnaB_C"/>
    <property type="match status" value="1"/>
</dbReference>
<evidence type="ECO:0000313" key="15">
    <source>
        <dbReference type="EMBL" id="CCP27694.1"/>
    </source>
</evidence>
<dbReference type="GO" id="GO:0042802">
    <property type="term" value="F:identical protein binding"/>
    <property type="evidence" value="ECO:0007669"/>
    <property type="project" value="UniProtKB-ARBA"/>
</dbReference>
<evidence type="ECO:0000313" key="16">
    <source>
        <dbReference type="Proteomes" id="UP000010802"/>
    </source>
</evidence>
<evidence type="ECO:0000256" key="10">
    <source>
        <dbReference type="ARBA" id="ARBA00048954"/>
    </source>
</evidence>
<organism evidence="15 16">
    <name type="scientific">Tepidanaerobacter acetatoxydans (strain DSM 21804 / JCM 16047 / Re1)</name>
    <dbReference type="NCBI Taxonomy" id="1209989"/>
    <lineage>
        <taxon>Bacteria</taxon>
        <taxon>Bacillati</taxon>
        <taxon>Bacillota</taxon>
        <taxon>Clostridia</taxon>
        <taxon>Thermosediminibacterales</taxon>
        <taxon>Tepidanaerobacteraceae</taxon>
        <taxon>Tepidanaerobacter</taxon>
    </lineage>
</organism>
<evidence type="ECO:0000256" key="2">
    <source>
        <dbReference type="ARBA" id="ARBA00022515"/>
    </source>
</evidence>
<dbReference type="PANTHER" id="PTHR30153">
    <property type="entry name" value="REPLICATIVE DNA HELICASE DNAB"/>
    <property type="match status" value="1"/>
</dbReference>
<proteinExistence type="inferred from homology"/>
<dbReference type="KEGG" id="tep:TepRe1_2613"/>
<evidence type="ECO:0000256" key="13">
    <source>
        <dbReference type="SAM" id="Coils"/>
    </source>
</evidence>
<dbReference type="GO" id="GO:0006269">
    <property type="term" value="P:DNA replication, synthesis of primer"/>
    <property type="evidence" value="ECO:0007669"/>
    <property type="project" value="UniProtKB-UniRule"/>
</dbReference>
<dbReference type="GO" id="GO:0005524">
    <property type="term" value="F:ATP binding"/>
    <property type="evidence" value="ECO:0007669"/>
    <property type="project" value="UniProtKB-UniRule"/>
</dbReference>
<keyword evidence="4 12" id="KW-0547">Nucleotide-binding</keyword>
<dbReference type="GO" id="GO:0043139">
    <property type="term" value="F:5'-3' DNA helicase activity"/>
    <property type="evidence" value="ECO:0007669"/>
    <property type="project" value="UniProtKB-EC"/>
</dbReference>
<dbReference type="InterPro" id="IPR007692">
    <property type="entry name" value="DNA_helicase_DnaB"/>
</dbReference>
<evidence type="ECO:0000256" key="8">
    <source>
        <dbReference type="ARBA" id="ARBA00023125"/>
    </source>
</evidence>
<dbReference type="Proteomes" id="UP000010802">
    <property type="component" value="Chromosome"/>
</dbReference>
<keyword evidence="2 12" id="KW-0639">Primosome</keyword>
<dbReference type="Gene3D" id="3.40.50.300">
    <property type="entry name" value="P-loop containing nucleotide triphosphate hydrolases"/>
    <property type="match status" value="1"/>
</dbReference>
<dbReference type="InterPro" id="IPR007694">
    <property type="entry name" value="DNA_helicase_DnaB-like_C"/>
</dbReference>
<dbReference type="PROSITE" id="PS51199">
    <property type="entry name" value="SF4_HELICASE"/>
    <property type="match status" value="1"/>
</dbReference>
<dbReference type="InterPro" id="IPR027417">
    <property type="entry name" value="P-loop_NTPase"/>
</dbReference>
<keyword evidence="16" id="KW-1185">Reference proteome</keyword>
<keyword evidence="6 12" id="KW-0347">Helicase</keyword>
<comment type="catalytic activity">
    <reaction evidence="10 12">
        <text>ATP + H2O = ADP + phosphate + H(+)</text>
        <dbReference type="Rhea" id="RHEA:13065"/>
        <dbReference type="ChEBI" id="CHEBI:15377"/>
        <dbReference type="ChEBI" id="CHEBI:15378"/>
        <dbReference type="ChEBI" id="CHEBI:30616"/>
        <dbReference type="ChEBI" id="CHEBI:43474"/>
        <dbReference type="ChEBI" id="CHEBI:456216"/>
        <dbReference type="EC" id="5.6.2.3"/>
    </reaction>
</comment>
<keyword evidence="9" id="KW-0413">Isomerase</keyword>
<name>F4LV64_TEPAE</name>
<dbReference type="GO" id="GO:0003677">
    <property type="term" value="F:DNA binding"/>
    <property type="evidence" value="ECO:0007669"/>
    <property type="project" value="UniProtKB-UniRule"/>
</dbReference>
<dbReference type="InterPro" id="IPR003593">
    <property type="entry name" value="AAA+_ATPase"/>
</dbReference>
<dbReference type="EC" id="5.6.2.3" evidence="11 12"/>
<dbReference type="SMART" id="SM00382">
    <property type="entry name" value="AAA"/>
    <property type="match status" value="1"/>
</dbReference>
<evidence type="ECO:0000256" key="7">
    <source>
        <dbReference type="ARBA" id="ARBA00022840"/>
    </source>
</evidence>
<dbReference type="OrthoDB" id="9773982at2"/>
<dbReference type="InterPro" id="IPR007693">
    <property type="entry name" value="DNA_helicase_DnaB-like_N"/>
</dbReference>
<accession>L0S5I9</accession>
<comment type="function">
    <text evidence="12">The main replicative DNA helicase, it participates in initiation and elongation during chromosome replication. Travels ahead of the DNA replisome, separating dsDNA into templates for DNA synthesis. A processive ATP-dependent 5'-3' DNA helicase it has DNA-dependent ATPase activity.</text>
</comment>
<dbReference type="Gene3D" id="1.10.860.10">
    <property type="entry name" value="DNAb Helicase, Chain A"/>
    <property type="match status" value="1"/>
</dbReference>
<dbReference type="CDD" id="cd00984">
    <property type="entry name" value="DnaB_C"/>
    <property type="match status" value="1"/>
</dbReference>
<dbReference type="NCBIfam" id="NF004384">
    <property type="entry name" value="PRK05748.1"/>
    <property type="match status" value="1"/>
</dbReference>
<comment type="similarity">
    <text evidence="1 12">Belongs to the helicase family. DnaB subfamily.</text>
</comment>
<dbReference type="SUPFAM" id="SSF52540">
    <property type="entry name" value="P-loop containing nucleoside triphosphate hydrolases"/>
    <property type="match status" value="1"/>
</dbReference>
<dbReference type="GO" id="GO:0016887">
    <property type="term" value="F:ATP hydrolysis activity"/>
    <property type="evidence" value="ECO:0007669"/>
    <property type="project" value="RHEA"/>
</dbReference>
<keyword evidence="8 12" id="KW-0238">DNA-binding</keyword>
<dbReference type="eggNOG" id="COG0305">
    <property type="taxonomic scope" value="Bacteria"/>
</dbReference>
<keyword evidence="7 12" id="KW-0067">ATP-binding</keyword>
<evidence type="ECO:0000256" key="4">
    <source>
        <dbReference type="ARBA" id="ARBA00022741"/>
    </source>
</evidence>
<dbReference type="FunFam" id="1.10.860.10:FF:000001">
    <property type="entry name" value="Replicative DNA helicase"/>
    <property type="match status" value="1"/>
</dbReference>
<dbReference type="AlphaFoldDB" id="F4LV64"/>
<evidence type="ECO:0000256" key="1">
    <source>
        <dbReference type="ARBA" id="ARBA00008428"/>
    </source>
</evidence>